<dbReference type="EMBL" id="JACRSQ010000020">
    <property type="protein sequence ID" value="MBC8544366.1"/>
    <property type="molecule type" value="Genomic_DNA"/>
</dbReference>
<dbReference type="PANTHER" id="PTHR13847:SF274">
    <property type="entry name" value="RIESKE 2FE-2S IRON-SULFUR PROTEIN YHFW-RELATED"/>
    <property type="match status" value="1"/>
</dbReference>
<gene>
    <name evidence="6" type="ORF">H8730_12540</name>
</gene>
<dbReference type="InterPro" id="IPR036922">
    <property type="entry name" value="Rieske_2Fe-2S_sf"/>
</dbReference>
<reference evidence="6" key="1">
    <citation type="submission" date="2020-08" db="EMBL/GenBank/DDBJ databases">
        <title>Genome public.</title>
        <authorList>
            <person name="Liu C."/>
            <person name="Sun Q."/>
        </authorList>
    </citation>
    <scope>NUCLEOTIDE SEQUENCE</scope>
    <source>
        <strain evidence="6">NSJ-32</strain>
    </source>
</reference>
<dbReference type="GO" id="GO:0005737">
    <property type="term" value="C:cytoplasm"/>
    <property type="evidence" value="ECO:0007669"/>
    <property type="project" value="TreeGrafter"/>
</dbReference>
<dbReference type="Gene3D" id="3.50.50.60">
    <property type="entry name" value="FAD/NAD(P)-binding domain"/>
    <property type="match status" value="1"/>
</dbReference>
<dbReference type="InterPro" id="IPR017941">
    <property type="entry name" value="Rieske_2Fe-2S"/>
</dbReference>
<dbReference type="GO" id="GO:0004497">
    <property type="term" value="F:monooxygenase activity"/>
    <property type="evidence" value="ECO:0007669"/>
    <property type="project" value="UniProtKB-ARBA"/>
</dbReference>
<dbReference type="AlphaFoldDB" id="A0A926DTH6"/>
<keyword evidence="1" id="KW-0001">2Fe-2S</keyword>
<evidence type="ECO:0000259" key="5">
    <source>
        <dbReference type="PROSITE" id="PS51296"/>
    </source>
</evidence>
<dbReference type="PROSITE" id="PS51296">
    <property type="entry name" value="RIESKE"/>
    <property type="match status" value="1"/>
</dbReference>
<keyword evidence="4" id="KW-0411">Iron-sulfur</keyword>
<dbReference type="Pfam" id="PF00355">
    <property type="entry name" value="Rieske"/>
    <property type="match status" value="1"/>
</dbReference>
<dbReference type="Gene3D" id="3.30.9.10">
    <property type="entry name" value="D-Amino Acid Oxidase, subunit A, domain 2"/>
    <property type="match status" value="1"/>
</dbReference>
<dbReference type="SUPFAM" id="SSF50022">
    <property type="entry name" value="ISP domain"/>
    <property type="match status" value="1"/>
</dbReference>
<evidence type="ECO:0000256" key="2">
    <source>
        <dbReference type="ARBA" id="ARBA00022723"/>
    </source>
</evidence>
<feature type="domain" description="Rieske" evidence="5">
    <location>
        <begin position="396"/>
        <end position="480"/>
    </location>
</feature>
<dbReference type="PRINTS" id="PR00420">
    <property type="entry name" value="RNGMNOXGNASE"/>
</dbReference>
<evidence type="ECO:0000256" key="3">
    <source>
        <dbReference type="ARBA" id="ARBA00023004"/>
    </source>
</evidence>
<name>A0A926DTH6_9FIRM</name>
<evidence type="ECO:0000313" key="7">
    <source>
        <dbReference type="Proteomes" id="UP000657006"/>
    </source>
</evidence>
<dbReference type="GO" id="GO:0046872">
    <property type="term" value="F:metal ion binding"/>
    <property type="evidence" value="ECO:0007669"/>
    <property type="project" value="UniProtKB-KW"/>
</dbReference>
<evidence type="ECO:0000256" key="4">
    <source>
        <dbReference type="ARBA" id="ARBA00023014"/>
    </source>
</evidence>
<proteinExistence type="predicted"/>
<dbReference type="PANTHER" id="PTHR13847">
    <property type="entry name" value="SARCOSINE DEHYDROGENASE-RELATED"/>
    <property type="match status" value="1"/>
</dbReference>
<dbReference type="InterPro" id="IPR036188">
    <property type="entry name" value="FAD/NAD-bd_sf"/>
</dbReference>
<keyword evidence="2" id="KW-0479">Metal-binding</keyword>
<keyword evidence="3" id="KW-0408">Iron</keyword>
<dbReference type="SUPFAM" id="SSF51905">
    <property type="entry name" value="FAD/NAD(P)-binding domain"/>
    <property type="match status" value="1"/>
</dbReference>
<dbReference type="InterPro" id="IPR006076">
    <property type="entry name" value="FAD-dep_OxRdtase"/>
</dbReference>
<organism evidence="6 7">
    <name type="scientific">Bianquea renquensis</name>
    <dbReference type="NCBI Taxonomy" id="2763661"/>
    <lineage>
        <taxon>Bacteria</taxon>
        <taxon>Bacillati</taxon>
        <taxon>Bacillota</taxon>
        <taxon>Clostridia</taxon>
        <taxon>Eubacteriales</taxon>
        <taxon>Bianqueaceae</taxon>
        <taxon>Bianquea</taxon>
    </lineage>
</organism>
<dbReference type="Proteomes" id="UP000657006">
    <property type="component" value="Unassembled WGS sequence"/>
</dbReference>
<comment type="caution">
    <text evidence="6">The sequence shown here is derived from an EMBL/GenBank/DDBJ whole genome shotgun (WGS) entry which is preliminary data.</text>
</comment>
<evidence type="ECO:0000313" key="6">
    <source>
        <dbReference type="EMBL" id="MBC8544366.1"/>
    </source>
</evidence>
<dbReference type="Pfam" id="PF01266">
    <property type="entry name" value="DAO"/>
    <property type="match status" value="1"/>
</dbReference>
<accession>A0A926DTH6</accession>
<keyword evidence="7" id="KW-1185">Reference proteome</keyword>
<evidence type="ECO:0000256" key="1">
    <source>
        <dbReference type="ARBA" id="ARBA00022714"/>
    </source>
</evidence>
<protein>
    <submittedName>
        <fullName evidence="6">FAD-dependent oxidoreductase</fullName>
    </submittedName>
</protein>
<dbReference type="GO" id="GO:0051537">
    <property type="term" value="F:2 iron, 2 sulfur cluster binding"/>
    <property type="evidence" value="ECO:0007669"/>
    <property type="project" value="UniProtKB-KW"/>
</dbReference>
<sequence length="480" mass="53270">MNSIWDSTVTVPTYPALHQNITVDAAVIGGGIAGLLIAYQLEKRGIHAVVLERDRIWGGQTHDTTAKITAQHGICYHPLIQNYGEEKAAQYAAANQAAIHEFRTLIQKGNIPCEWEEVPSYLYTTMDEALLEKEALAAARVGLDSRFTTDTSLPFPIKAALCFPGQAQFNPLLFLQALLPSLTIYEKTPVLSIEKQAVSVPGATVQARHIILACHYPFPRWPGFYFLRMHQERSYVLALREADQVDGMYYGIDSDGLSFRNSGSLLLLGGAGHRTGKRLDQNPYQQLWRQAQLLYPNCEQAARWSAQDCMPLDGIPYIGTFSPTRPNWYVATGFHKWGMTTSMAAAMILTGMILGEPPAYSGVFSPRRFSLKASKQNLKEDIRVSVKSLSRQFFTGPKKSVDDLLPGQAGIVRLGGRKVAAYRDESDRLYHISAKCPHLGCQLEWNPAERSWDCPCHGSRFDYTGKLLDSPAKSNVGGQS</sequence>
<dbReference type="RefSeq" id="WP_249289880.1">
    <property type="nucleotide sequence ID" value="NZ_JACRSQ010000020.1"/>
</dbReference>
<dbReference type="Gene3D" id="2.102.10.10">
    <property type="entry name" value="Rieske [2Fe-2S] iron-sulphur domain"/>
    <property type="match status" value="1"/>
</dbReference>
<dbReference type="GO" id="GO:0016705">
    <property type="term" value="F:oxidoreductase activity, acting on paired donors, with incorporation or reduction of molecular oxygen"/>
    <property type="evidence" value="ECO:0007669"/>
    <property type="project" value="UniProtKB-ARBA"/>
</dbReference>